<accession>S2E8P4</accession>
<keyword evidence="1" id="KW-1133">Transmembrane helix</keyword>
<name>S2E8P4_9ARCH</name>
<dbReference type="Proteomes" id="UP000014065">
    <property type="component" value="Unassembled WGS sequence"/>
</dbReference>
<evidence type="ECO:0000313" key="2">
    <source>
        <dbReference type="EMBL" id="EPA05801.1"/>
    </source>
</evidence>
<protein>
    <submittedName>
        <fullName evidence="2">Uncharacterized protein</fullName>
    </submittedName>
</protein>
<sequence length="287" mass="33734">MSINKKIIFVLIAVLLISVIYYYNFMDNNQKQQFFDFNINTSQADLEQLEIDSIFKISGGKGEFILDEEARLKQYTRLYFEFDEKNQATYDQLMNNDEKTVVIYPIFTASAYNQPGFYNYYSGQCDDNCLTVPIKLILRAEIGGNGAQILKLLNYKFLSDIDVDKNPDILKKFDKVILLHNEYVTQKEFDAITSHPKVIYLYPNALYAKIEVNYDQKTISLIRGHGYPDKTINNGFDWKYDNTHPYEYDIECDNWNFYDIPNGKMLNCYPDKLIYENSTLLKKLKDF</sequence>
<evidence type="ECO:0000313" key="3">
    <source>
        <dbReference type="Proteomes" id="UP000014065"/>
    </source>
</evidence>
<dbReference type="AlphaFoldDB" id="S2E8P4"/>
<keyword evidence="3" id="KW-1185">Reference proteome</keyword>
<keyword evidence="1" id="KW-0472">Membrane</keyword>
<keyword evidence="1" id="KW-0812">Transmembrane</keyword>
<dbReference type="RefSeq" id="WP_010191492.1">
    <property type="nucleotide sequence ID" value="NZ_AHJG01000139.1"/>
</dbReference>
<gene>
    <name evidence="2" type="ORF">BG20_I1961</name>
</gene>
<organism evidence="2 3">
    <name type="scientific">Candidatus Nitrosarchaeum limnium BG20</name>
    <dbReference type="NCBI Taxonomy" id="859192"/>
    <lineage>
        <taxon>Archaea</taxon>
        <taxon>Nitrososphaerota</taxon>
        <taxon>Nitrososphaeria</taxon>
        <taxon>Nitrosopumilales</taxon>
        <taxon>Nitrosopumilaceae</taxon>
        <taxon>Nitrosarchaeum</taxon>
    </lineage>
</organism>
<proteinExistence type="predicted"/>
<dbReference type="EMBL" id="AHJG01000139">
    <property type="protein sequence ID" value="EPA05801.1"/>
    <property type="molecule type" value="Genomic_DNA"/>
</dbReference>
<feature type="transmembrane region" description="Helical" evidence="1">
    <location>
        <begin position="7"/>
        <end position="25"/>
    </location>
</feature>
<reference evidence="2 3" key="1">
    <citation type="journal article" date="2012" name="J. Bacteriol.">
        <title>Genome Sequence of "Candidatus Nitrosoarchaeum limnia" BG20, a Low-Salinity Ammonia-Oxidizing Archaeon from the San Francisco Bay Estuary.</title>
        <authorList>
            <person name="Mosier A.C."/>
            <person name="Allen E.E."/>
            <person name="Kim M."/>
            <person name="Ferriera S."/>
            <person name="Francis C.A."/>
        </authorList>
    </citation>
    <scope>NUCLEOTIDE SEQUENCE [LARGE SCALE GENOMIC DNA]</scope>
    <source>
        <strain evidence="2 3">BG20</strain>
    </source>
</reference>
<comment type="caution">
    <text evidence="2">The sequence shown here is derived from an EMBL/GenBank/DDBJ whole genome shotgun (WGS) entry which is preliminary data.</text>
</comment>
<evidence type="ECO:0000256" key="1">
    <source>
        <dbReference type="SAM" id="Phobius"/>
    </source>
</evidence>